<keyword evidence="3" id="KW-1185">Reference proteome</keyword>
<accession>A0A9N7Y8J1</accession>
<proteinExistence type="predicted"/>
<dbReference type="AlphaFoldDB" id="A0A9N7Y8J1"/>
<gene>
    <name evidence="2" type="ORF">PLEPLA_LOCUS4493</name>
</gene>
<evidence type="ECO:0000313" key="3">
    <source>
        <dbReference type="Proteomes" id="UP001153269"/>
    </source>
</evidence>
<comment type="caution">
    <text evidence="2">The sequence shown here is derived from an EMBL/GenBank/DDBJ whole genome shotgun (WGS) entry which is preliminary data.</text>
</comment>
<sequence length="86" mass="9331">MPPERITGRQNPTAAPEESSFGTSACFMQFAGRESAQTEPTNLQTSLFLSSCRSPSDHPLLALALRRCSGEAAKRGWIYAQKSGNK</sequence>
<evidence type="ECO:0000256" key="1">
    <source>
        <dbReference type="SAM" id="MobiDB-lite"/>
    </source>
</evidence>
<name>A0A9N7Y8J1_PLEPL</name>
<protein>
    <submittedName>
        <fullName evidence="2">Uncharacterized protein</fullName>
    </submittedName>
</protein>
<organism evidence="2 3">
    <name type="scientific">Pleuronectes platessa</name>
    <name type="common">European plaice</name>
    <dbReference type="NCBI Taxonomy" id="8262"/>
    <lineage>
        <taxon>Eukaryota</taxon>
        <taxon>Metazoa</taxon>
        <taxon>Chordata</taxon>
        <taxon>Craniata</taxon>
        <taxon>Vertebrata</taxon>
        <taxon>Euteleostomi</taxon>
        <taxon>Actinopterygii</taxon>
        <taxon>Neopterygii</taxon>
        <taxon>Teleostei</taxon>
        <taxon>Neoteleostei</taxon>
        <taxon>Acanthomorphata</taxon>
        <taxon>Carangaria</taxon>
        <taxon>Pleuronectiformes</taxon>
        <taxon>Pleuronectoidei</taxon>
        <taxon>Pleuronectidae</taxon>
        <taxon>Pleuronectes</taxon>
    </lineage>
</organism>
<reference evidence="2" key="1">
    <citation type="submission" date="2020-03" db="EMBL/GenBank/DDBJ databases">
        <authorList>
            <person name="Weist P."/>
        </authorList>
    </citation>
    <scope>NUCLEOTIDE SEQUENCE</scope>
</reference>
<evidence type="ECO:0000313" key="2">
    <source>
        <dbReference type="EMBL" id="CAB1416702.1"/>
    </source>
</evidence>
<dbReference type="Proteomes" id="UP001153269">
    <property type="component" value="Unassembled WGS sequence"/>
</dbReference>
<feature type="region of interest" description="Disordered" evidence="1">
    <location>
        <begin position="1"/>
        <end position="21"/>
    </location>
</feature>
<dbReference type="EMBL" id="CADEAL010000224">
    <property type="protein sequence ID" value="CAB1416702.1"/>
    <property type="molecule type" value="Genomic_DNA"/>
</dbReference>